<dbReference type="InterPro" id="IPR046849">
    <property type="entry name" value="E2_motif"/>
</dbReference>
<keyword evidence="2" id="KW-1185">Reference proteome</keyword>
<protein>
    <submittedName>
        <fullName evidence="1">Uncharacterized protein</fullName>
    </submittedName>
</protein>
<organism evidence="1 2">
    <name type="scientific">Ficus carica</name>
    <name type="common">Common fig</name>
    <dbReference type="NCBI Taxonomy" id="3494"/>
    <lineage>
        <taxon>Eukaryota</taxon>
        <taxon>Viridiplantae</taxon>
        <taxon>Streptophyta</taxon>
        <taxon>Embryophyta</taxon>
        <taxon>Tracheophyta</taxon>
        <taxon>Spermatophyta</taxon>
        <taxon>Magnoliopsida</taxon>
        <taxon>eudicotyledons</taxon>
        <taxon>Gunneridae</taxon>
        <taxon>Pentapetalae</taxon>
        <taxon>rosids</taxon>
        <taxon>fabids</taxon>
        <taxon>Rosales</taxon>
        <taxon>Moraceae</taxon>
        <taxon>Ficeae</taxon>
        <taxon>Ficus</taxon>
    </lineage>
</organism>
<name>A0AA88A636_FICCA</name>
<proteinExistence type="predicted"/>
<dbReference type="Pfam" id="PF20430">
    <property type="entry name" value="Eplus_motif"/>
    <property type="match status" value="1"/>
</dbReference>
<sequence length="61" mass="6862">MEARKVKKVPGCSLAELDSVLEFFVGDDSHPETREIHMMLGKIMKNEEGKELSLALLEDES</sequence>
<evidence type="ECO:0000313" key="1">
    <source>
        <dbReference type="EMBL" id="GMN37981.1"/>
    </source>
</evidence>
<dbReference type="Proteomes" id="UP001187192">
    <property type="component" value="Unassembled WGS sequence"/>
</dbReference>
<dbReference type="AlphaFoldDB" id="A0AA88A636"/>
<gene>
    <name evidence="1" type="ORF">TIFTF001_007264</name>
</gene>
<accession>A0AA88A636</accession>
<reference evidence="1" key="1">
    <citation type="submission" date="2023-07" db="EMBL/GenBank/DDBJ databases">
        <title>draft genome sequence of fig (Ficus carica).</title>
        <authorList>
            <person name="Takahashi T."/>
            <person name="Nishimura K."/>
        </authorList>
    </citation>
    <scope>NUCLEOTIDE SEQUENCE</scope>
</reference>
<dbReference type="EMBL" id="BTGU01000007">
    <property type="protein sequence ID" value="GMN37981.1"/>
    <property type="molecule type" value="Genomic_DNA"/>
</dbReference>
<comment type="caution">
    <text evidence="1">The sequence shown here is derived from an EMBL/GenBank/DDBJ whole genome shotgun (WGS) entry which is preliminary data.</text>
</comment>
<evidence type="ECO:0000313" key="2">
    <source>
        <dbReference type="Proteomes" id="UP001187192"/>
    </source>
</evidence>